<dbReference type="PANTHER" id="PTHR35787">
    <property type="entry name" value="GLYCEROL UPTAKE OPERON ANTITERMINATOR REGULATORY PROTEIN"/>
    <property type="match status" value="1"/>
</dbReference>
<accession>A0A4V3WG63</accession>
<keyword evidence="1" id="KW-0319">Glycerol metabolism</keyword>
<dbReference type="Gene3D" id="3.20.20.70">
    <property type="entry name" value="Aldolase class I"/>
    <property type="match status" value="1"/>
</dbReference>
<keyword evidence="3" id="KW-1185">Reference proteome</keyword>
<dbReference type="SUPFAM" id="SSF110391">
    <property type="entry name" value="GlpP-like"/>
    <property type="match status" value="1"/>
</dbReference>
<evidence type="ECO:0000313" key="2">
    <source>
        <dbReference type="EMBL" id="THF82517.1"/>
    </source>
</evidence>
<dbReference type="GO" id="GO:0003723">
    <property type="term" value="F:RNA binding"/>
    <property type="evidence" value="ECO:0007669"/>
    <property type="project" value="UniProtKB-KW"/>
</dbReference>
<dbReference type="PIRSF" id="PIRSF016897">
    <property type="entry name" value="GlpP"/>
    <property type="match status" value="1"/>
</dbReference>
<name>A0A4V3WG63_9BACI</name>
<protein>
    <recommendedName>
        <fullName evidence="1">Glycerol uptake operon antiterminator regulatory protein</fullName>
    </recommendedName>
</protein>
<dbReference type="InterPro" id="IPR006699">
    <property type="entry name" value="GlpP"/>
</dbReference>
<proteinExistence type="predicted"/>
<organism evidence="2 3">
    <name type="scientific">Metabacillus sediminilitoris</name>
    <dbReference type="NCBI Taxonomy" id="2567941"/>
    <lineage>
        <taxon>Bacteria</taxon>
        <taxon>Bacillati</taxon>
        <taxon>Bacillota</taxon>
        <taxon>Bacilli</taxon>
        <taxon>Bacillales</taxon>
        <taxon>Bacillaceae</taxon>
        <taxon>Metabacillus</taxon>
    </lineage>
</organism>
<dbReference type="Pfam" id="PF04309">
    <property type="entry name" value="G3P_antiterm"/>
    <property type="match status" value="1"/>
</dbReference>
<sequence length="184" mass="20713">MMGFQNQQVLPAFREMKQLERFLKSDYEYGLLLESHLGQLRGIMNAVNKAEKKLILHVDLINGLKADEYAVEYICQELKPAGIISTKSNVILKAKQKGVYAIQRVFLLDSTSLEKTYRLVPKINPDFIEILPGIIPSLIKEIHEKTGTPILAGGFIKSEQDVIQALEAGATAVTTSRHNLWKTY</sequence>
<dbReference type="PANTHER" id="PTHR35787:SF1">
    <property type="entry name" value="GLYCEROL UPTAKE OPERON ANTITERMINATOR REGULATORY PROTEIN"/>
    <property type="match status" value="1"/>
</dbReference>
<dbReference type="GO" id="GO:0001072">
    <property type="term" value="F:transcription antitermination factor activity, RNA binding"/>
    <property type="evidence" value="ECO:0007669"/>
    <property type="project" value="TreeGrafter"/>
</dbReference>
<dbReference type="GO" id="GO:0006071">
    <property type="term" value="P:glycerol metabolic process"/>
    <property type="evidence" value="ECO:0007669"/>
    <property type="project" value="UniProtKB-UniRule"/>
</dbReference>
<reference evidence="2 3" key="1">
    <citation type="submission" date="2019-04" db="EMBL/GenBank/DDBJ databases">
        <title>Bacillus sediminilitoris sp. nov., isolated from a tidal flat sediment on the East China Sea.</title>
        <authorList>
            <person name="Wei Y."/>
            <person name="Mao H."/>
            <person name="Fang J."/>
        </authorList>
    </citation>
    <scope>NUCLEOTIDE SEQUENCE [LARGE SCALE GENOMIC DNA]</scope>
    <source>
        <strain evidence="2 3">DSL-17</strain>
    </source>
</reference>
<dbReference type="AlphaFoldDB" id="A0A4V3WG63"/>
<dbReference type="InterPro" id="IPR013785">
    <property type="entry name" value="Aldolase_TIM"/>
</dbReference>
<evidence type="ECO:0000313" key="3">
    <source>
        <dbReference type="Proteomes" id="UP000310334"/>
    </source>
</evidence>
<dbReference type="Proteomes" id="UP000310334">
    <property type="component" value="Unassembled WGS sequence"/>
</dbReference>
<keyword evidence="1" id="KW-0805">Transcription regulation</keyword>
<gene>
    <name evidence="2" type="ORF">E6W99_03595</name>
</gene>
<keyword evidence="1" id="KW-0804">Transcription</keyword>
<comment type="function">
    <text evidence="1">Regulates expression of the glpD operon. In the presence of glycerol 3-phosphate (G3P) causes antitermination of transcription of glpD at the inverted repeat of the leader region to enhance its transcription. Binds and stabilizes glpD leader mRNA.</text>
</comment>
<dbReference type="OrthoDB" id="9799580at2"/>
<comment type="caution">
    <text evidence="2">The sequence shown here is derived from an EMBL/GenBank/DDBJ whole genome shotgun (WGS) entry which is preliminary data.</text>
</comment>
<dbReference type="EMBL" id="SSNT01000002">
    <property type="protein sequence ID" value="THF82517.1"/>
    <property type="molecule type" value="Genomic_DNA"/>
</dbReference>
<keyword evidence="1" id="KW-0694">RNA-binding</keyword>
<dbReference type="GO" id="GO:0045893">
    <property type="term" value="P:positive regulation of DNA-templated transcription"/>
    <property type="evidence" value="ECO:0007669"/>
    <property type="project" value="TreeGrafter"/>
</dbReference>
<evidence type="ECO:0000256" key="1">
    <source>
        <dbReference type="PIRNR" id="PIRNR016897"/>
    </source>
</evidence>